<dbReference type="KEGG" id="sdf:ACG33_00230"/>
<name>A0A127F530_STEDE</name>
<evidence type="ECO:0000313" key="2">
    <source>
        <dbReference type="EMBL" id="AMN45553.1"/>
    </source>
</evidence>
<dbReference type="OrthoDB" id="9774179at2"/>
<dbReference type="SUPFAM" id="SSF54637">
    <property type="entry name" value="Thioesterase/thiol ester dehydrase-isomerase"/>
    <property type="match status" value="1"/>
</dbReference>
<accession>A0A127F530</accession>
<dbReference type="Pfam" id="PF01575">
    <property type="entry name" value="MaoC_dehydratas"/>
    <property type="match status" value="1"/>
</dbReference>
<dbReference type="Proteomes" id="UP000070250">
    <property type="component" value="Chromosome"/>
</dbReference>
<organism evidence="2 3">
    <name type="scientific">Steroidobacter denitrificans</name>
    <dbReference type="NCBI Taxonomy" id="465721"/>
    <lineage>
        <taxon>Bacteria</taxon>
        <taxon>Pseudomonadati</taxon>
        <taxon>Pseudomonadota</taxon>
        <taxon>Gammaproteobacteria</taxon>
        <taxon>Steroidobacterales</taxon>
        <taxon>Steroidobacteraceae</taxon>
        <taxon>Steroidobacter</taxon>
    </lineage>
</organism>
<feature type="domain" description="MaoC-like" evidence="1">
    <location>
        <begin position="19"/>
        <end position="118"/>
    </location>
</feature>
<proteinExistence type="predicted"/>
<dbReference type="CDD" id="cd03455">
    <property type="entry name" value="SAV4209"/>
    <property type="match status" value="1"/>
</dbReference>
<dbReference type="Gene3D" id="3.10.129.10">
    <property type="entry name" value="Hotdog Thioesterase"/>
    <property type="match status" value="1"/>
</dbReference>
<dbReference type="STRING" id="465721.ACG33_00230"/>
<protein>
    <recommendedName>
        <fullName evidence="1">MaoC-like domain-containing protein</fullName>
    </recommendedName>
</protein>
<gene>
    <name evidence="2" type="ORF">ACG33_00230</name>
</gene>
<dbReference type="InterPro" id="IPR029069">
    <property type="entry name" value="HotDog_dom_sf"/>
</dbReference>
<dbReference type="AlphaFoldDB" id="A0A127F530"/>
<keyword evidence="3" id="KW-1185">Reference proteome</keyword>
<evidence type="ECO:0000313" key="3">
    <source>
        <dbReference type="Proteomes" id="UP000070250"/>
    </source>
</evidence>
<dbReference type="EMBL" id="CP011971">
    <property type="protein sequence ID" value="AMN45553.1"/>
    <property type="molecule type" value="Genomic_DNA"/>
</dbReference>
<reference evidence="2 3" key="1">
    <citation type="submission" date="2015-06" db="EMBL/GenBank/DDBJ databases">
        <title>A Comprehensive Approach to Explore the Metabolic and Phylogenetic Diversity of Bacterial Steroid Degradation in the Environment: Testosterone as an Example.</title>
        <authorList>
            <person name="Yang F.-C."/>
            <person name="Chen Y.-L."/>
            <person name="Yu C.-P."/>
            <person name="Tang S.-L."/>
            <person name="Wang P.-H."/>
            <person name="Ismail W."/>
            <person name="Wang C.-H."/>
            <person name="Yang C.-Y."/>
            <person name="Chiang Y.-R."/>
        </authorList>
    </citation>
    <scope>NUCLEOTIDE SEQUENCE [LARGE SCALE GENOMIC DNA]</scope>
    <source>
        <strain evidence="2 3">DSM 18526</strain>
    </source>
</reference>
<dbReference type="InterPro" id="IPR002539">
    <property type="entry name" value="MaoC-like_dom"/>
</dbReference>
<dbReference type="RefSeq" id="WP_066917826.1">
    <property type="nucleotide sequence ID" value="NZ_CP011971.1"/>
</dbReference>
<evidence type="ECO:0000259" key="1">
    <source>
        <dbReference type="Pfam" id="PF01575"/>
    </source>
</evidence>
<sequence>MAAQITFDSVQTGQQLPGLSVPITVSLIVAGAMATNDFSLVHHDKAYAQTAGTPDVFMNILTSNGLVQRFVNDWAGPGARIKGVKIRLGAPNFPGDVMQMSGTVASKEVIGKDRIVEIAVSGKNSLGEHVAASVRLALP</sequence>
<dbReference type="PATRIC" id="fig|465721.4.peg.51"/>